<name>A0ABR7RIG5_9PROT</name>
<accession>A0ABR7RIG5</accession>
<comment type="similarity">
    <text evidence="1">Belongs to the UPF0065 (bug) family.</text>
</comment>
<keyword evidence="4" id="KW-1185">Reference proteome</keyword>
<dbReference type="PANTHER" id="PTHR42928">
    <property type="entry name" value="TRICARBOXYLATE-BINDING PROTEIN"/>
    <property type="match status" value="1"/>
</dbReference>
<dbReference type="Gene3D" id="3.40.190.150">
    <property type="entry name" value="Bordetella uptake gene, domain 1"/>
    <property type="match status" value="1"/>
</dbReference>
<keyword evidence="2" id="KW-0732">Signal</keyword>
<dbReference type="PANTHER" id="PTHR42928:SF5">
    <property type="entry name" value="BLR1237 PROTEIN"/>
    <property type="match status" value="1"/>
</dbReference>
<reference evidence="3 4" key="1">
    <citation type="journal article" date="2013" name="Int. J. Syst. Evol. Microbiol.">
        <title>Roseomonas aerophila sp. nov., isolated from air.</title>
        <authorList>
            <person name="Kim S.J."/>
            <person name="Weon H.Y."/>
            <person name="Ahn J.H."/>
            <person name="Hong S.B."/>
            <person name="Seok S.J."/>
            <person name="Whang K.S."/>
            <person name="Kwon S.W."/>
        </authorList>
    </citation>
    <scope>NUCLEOTIDE SEQUENCE [LARGE SCALE GENOMIC DNA]</scope>
    <source>
        <strain evidence="3 4">NBRC 108923</strain>
    </source>
</reference>
<evidence type="ECO:0000256" key="1">
    <source>
        <dbReference type="ARBA" id="ARBA00006987"/>
    </source>
</evidence>
<evidence type="ECO:0000313" key="4">
    <source>
        <dbReference type="Proteomes" id="UP000626026"/>
    </source>
</evidence>
<dbReference type="EMBL" id="JACTVA010000007">
    <property type="protein sequence ID" value="MBC9206361.1"/>
    <property type="molecule type" value="Genomic_DNA"/>
</dbReference>
<feature type="chain" id="PRO_5045911271" evidence="2">
    <location>
        <begin position="24"/>
        <end position="324"/>
    </location>
</feature>
<dbReference type="PIRSF" id="PIRSF017082">
    <property type="entry name" value="YflP"/>
    <property type="match status" value="1"/>
</dbReference>
<sequence>MQRRHLLAAALAIPALHARAARAAWVPDRPLRLIVPFAAGGPADIFGRIFSEALGKSLGQPVVVDNRVGAGGLIGTDVVAKAAPDGITLGLTGPGALSVAPAIPQQRMPFDIYKDLAHLTLVARVPEVLVVNAANGPADLAALIAKAKAKPGDVTYGSAGAGSLTHLASALFSLAAGLNTVHVPYRGAAPASTDLLGRRIDFMVADVPVLKPHIDAGAMRPLAVTTAARVPSLPQVPTMAELGLPRVNSDNWYGLAVPAATPVPVRKSLLAASHAALRDAKLLQDFARQAGEASPLDPDAYLTFLRAEAEKWGAVVRETGLEAL</sequence>
<comment type="caution">
    <text evidence="3">The sequence shown here is derived from an EMBL/GenBank/DDBJ whole genome shotgun (WGS) entry which is preliminary data.</text>
</comment>
<gene>
    <name evidence="3" type="ORF">IBL26_05900</name>
</gene>
<feature type="signal peptide" evidence="2">
    <location>
        <begin position="1"/>
        <end position="23"/>
    </location>
</feature>
<proteinExistence type="inferred from homology"/>
<organism evidence="3 4">
    <name type="scientific">Teichococcus aerophilus</name>
    <dbReference type="NCBI Taxonomy" id="1224513"/>
    <lineage>
        <taxon>Bacteria</taxon>
        <taxon>Pseudomonadati</taxon>
        <taxon>Pseudomonadota</taxon>
        <taxon>Alphaproteobacteria</taxon>
        <taxon>Acetobacterales</taxon>
        <taxon>Roseomonadaceae</taxon>
        <taxon>Roseomonas</taxon>
    </lineage>
</organism>
<dbReference type="RefSeq" id="WP_187783542.1">
    <property type="nucleotide sequence ID" value="NZ_JACTVA010000007.1"/>
</dbReference>
<evidence type="ECO:0000313" key="3">
    <source>
        <dbReference type="EMBL" id="MBC9206361.1"/>
    </source>
</evidence>
<dbReference type="InterPro" id="IPR005064">
    <property type="entry name" value="BUG"/>
</dbReference>
<dbReference type="Pfam" id="PF03401">
    <property type="entry name" value="TctC"/>
    <property type="match status" value="1"/>
</dbReference>
<dbReference type="InterPro" id="IPR042100">
    <property type="entry name" value="Bug_dom1"/>
</dbReference>
<dbReference type="Proteomes" id="UP000626026">
    <property type="component" value="Unassembled WGS sequence"/>
</dbReference>
<evidence type="ECO:0000256" key="2">
    <source>
        <dbReference type="SAM" id="SignalP"/>
    </source>
</evidence>
<dbReference type="Gene3D" id="3.40.190.10">
    <property type="entry name" value="Periplasmic binding protein-like II"/>
    <property type="match status" value="1"/>
</dbReference>
<protein>
    <submittedName>
        <fullName evidence="3">Tripartite tricarboxylate transporter substrate binding protein</fullName>
    </submittedName>
</protein>
<dbReference type="SUPFAM" id="SSF53850">
    <property type="entry name" value="Periplasmic binding protein-like II"/>
    <property type="match status" value="1"/>
</dbReference>